<dbReference type="Gene3D" id="3.30.40.10">
    <property type="entry name" value="Zinc/RING finger domain, C3HC4 (zinc finger)"/>
    <property type="match status" value="1"/>
</dbReference>
<gene>
    <name evidence="4" type="primary">Contig17255.g18374</name>
    <name evidence="4" type="ORF">STYLEM_11162</name>
</gene>
<feature type="compositionally biased region" description="Basic and acidic residues" evidence="2">
    <location>
        <begin position="85"/>
        <end position="95"/>
    </location>
</feature>
<feature type="region of interest" description="Disordered" evidence="2">
    <location>
        <begin position="306"/>
        <end position="333"/>
    </location>
</feature>
<feature type="region of interest" description="Disordered" evidence="2">
    <location>
        <begin position="72"/>
        <end position="104"/>
    </location>
</feature>
<dbReference type="InParanoid" id="A0A078AIP1"/>
<sequence>MIPTMAIIDQVSKPSEQIPTKSQCLRLTTLKLYSYLCQQSVIQNMSFSPIPAQQQQIGSNMSGQKLIKLIRKKSKQSKNSSGVNKDARNKSDIDLQSHASPIFNNGSEDDFISIKNQLNHNQNANNSNINQQHLRTSNNQIDQTSQRVKQIVEFKQANLHQPNNISIHSKIIQNITQNTNSNLVSNQSSTRQNVSHIPEYKQNILNIIKKNENGESISKKLVNQNNGINTANSMIRRQGDNQVIVQANKKLALPSSTMTNWSNKHLIMESSLGQQQQQFQHQQIKVQQQLEESKGQKKFHILNQRQRHQSDNLPSQVQNKPQPSVQPSNNQDQDVAPIIDHEEEEEKSSLIDYENYIRDPRVVNNLKQNQNSLVSYQSNTMECKNVVSSQQRMAQLEEDQMRVECQICKVLVLLSDLDQHETACQTKNDENLASQLSQRRFKGGINSRYSNINDRTNQCEQNSLSYDSDDIQSRMHNLFSREDGDLLIQNLQRQNNNQEGRQYNPTANNSMINNRYHQEDVRDSNNNNHQAELDENDRYSRDNEDSITNQSLHKNQNGLTGINNLANQDTIRFKLLPDSNRQKHDENSNYRQESERQQQQSSNNTVQNQQMQPTSLIARQFDKSTRPNQPLNNPSAVPSTTNLEDKRDSDAQNLDLNRYNIHMKNDLDDNQQNSEYYNHYDLSEDDEIDNNNKFSYNVGCYEDLSNDEDENENDFEEGKIDLRKSDSSCEILMKIQSNYRTKNQEKEYKSLQSNKDTGHLHRYQSQLGPDQEEAFVEENEEADDGSCHYIGQEENINGFDKITNENRLMDKDTSKLSISGYMARWNRRQSNLLLDEDRSYIDIGEQNSQQNDTVNSDGEEIKPSILPSGRYTFQENNNNMLSRINGLRGLSQNAIDIFDNGMRYSAGGFRGIRELQQEKRSRHDSPLIFEGMFRDDPSLGNLDEDIRELDQAMMKLSSEHQLDELTGRLDMRMHNLQNASDDELDDNNEARIRDNRFDQPSEIRINFINNNTEDEEQENSFDIGISRINNIRADARDRRFQQPLATEEAKIGFGMNGVFGDELDMLNYERRNWQFLQNSRLNNNVNLNNNVLNNRGSNARGPRLFQNMVRGNRFLDTDENFPQSVDQNDRALNFDRVRELISRARQQERGHIMLMERRNNHLFGDSSDNIGSEDPDSEEHFDDYEALINLDEDVVQSVPDRLVGMLPISKFTQNNLQNFSEENKSCTICMSSYELQEEYMILPCLHRFHSECIKEWFQRRNTCPNCKDRVCEHFQEELQSMRQPRQSQIMNMMSQQPSISGLQRVSTILRNRDSFEYDLYASETENRAELNEDNLRSLARHQMENTGIEMPRRQSVLRRQNLYFRPQFPLEYNPPEYSHNMFQANLESNAQNTSNLNINRNDTYVLTESQHEMNDTGMNNNLIRQLRLQRFGFHQNLFNQAQQNSNNNMMSNYQVTESDDPDSNSFKTDQSA</sequence>
<feature type="compositionally biased region" description="Polar residues" evidence="2">
    <location>
        <begin position="311"/>
        <end position="333"/>
    </location>
</feature>
<dbReference type="GO" id="GO:0016567">
    <property type="term" value="P:protein ubiquitination"/>
    <property type="evidence" value="ECO:0007669"/>
    <property type="project" value="InterPro"/>
</dbReference>
<name>A0A078AIP1_STYLE</name>
<feature type="compositionally biased region" description="Polar residues" evidence="2">
    <location>
        <begin position="1463"/>
        <end position="1472"/>
    </location>
</feature>
<feature type="compositionally biased region" description="Basic and acidic residues" evidence="2">
    <location>
        <begin position="580"/>
        <end position="596"/>
    </location>
</feature>
<dbReference type="InterPro" id="IPR001841">
    <property type="entry name" value="Znf_RING"/>
</dbReference>
<evidence type="ECO:0000313" key="5">
    <source>
        <dbReference type="Proteomes" id="UP000039865"/>
    </source>
</evidence>
<dbReference type="InterPro" id="IPR013083">
    <property type="entry name" value="Znf_RING/FYVE/PHD"/>
</dbReference>
<dbReference type="SUPFAM" id="SSF57850">
    <property type="entry name" value="RING/U-box"/>
    <property type="match status" value="1"/>
</dbReference>
<keyword evidence="1" id="KW-0479">Metal-binding</keyword>
<keyword evidence="1" id="KW-0863">Zinc-finger</keyword>
<dbReference type="GO" id="GO:0008270">
    <property type="term" value="F:zinc ion binding"/>
    <property type="evidence" value="ECO:0007669"/>
    <property type="project" value="UniProtKB-KW"/>
</dbReference>
<dbReference type="InterPro" id="IPR033276">
    <property type="entry name" value="BB"/>
</dbReference>
<dbReference type="OrthoDB" id="301470at2759"/>
<dbReference type="PROSITE" id="PS50089">
    <property type="entry name" value="ZF_RING_2"/>
    <property type="match status" value="1"/>
</dbReference>
<dbReference type="EMBL" id="CCKQ01010612">
    <property type="protein sequence ID" value="CDW82135.1"/>
    <property type="molecule type" value="Genomic_DNA"/>
</dbReference>
<dbReference type="CDD" id="cd16454">
    <property type="entry name" value="RING-H2_PA-TM-RING"/>
    <property type="match status" value="1"/>
</dbReference>
<dbReference type="SMART" id="SM00184">
    <property type="entry name" value="RING"/>
    <property type="match status" value="1"/>
</dbReference>
<organism evidence="4 5">
    <name type="scientific">Stylonychia lemnae</name>
    <name type="common">Ciliate</name>
    <dbReference type="NCBI Taxonomy" id="5949"/>
    <lineage>
        <taxon>Eukaryota</taxon>
        <taxon>Sar</taxon>
        <taxon>Alveolata</taxon>
        <taxon>Ciliophora</taxon>
        <taxon>Intramacronucleata</taxon>
        <taxon>Spirotrichea</taxon>
        <taxon>Stichotrichia</taxon>
        <taxon>Sporadotrichida</taxon>
        <taxon>Oxytrichidae</taxon>
        <taxon>Stylonychinae</taxon>
        <taxon>Stylonychia</taxon>
    </lineage>
</organism>
<evidence type="ECO:0000256" key="1">
    <source>
        <dbReference type="PROSITE-ProRule" id="PRU00175"/>
    </source>
</evidence>
<protein>
    <submittedName>
        <fullName evidence="4">Zinc finger protein</fullName>
    </submittedName>
</protein>
<reference evidence="4 5" key="1">
    <citation type="submission" date="2014-06" db="EMBL/GenBank/DDBJ databases">
        <authorList>
            <person name="Swart Estienne"/>
        </authorList>
    </citation>
    <scope>NUCLEOTIDE SEQUENCE [LARGE SCALE GENOMIC DNA]</scope>
    <source>
        <strain evidence="4 5">130c</strain>
    </source>
</reference>
<feature type="region of interest" description="Disordered" evidence="2">
    <location>
        <begin position="624"/>
        <end position="652"/>
    </location>
</feature>
<dbReference type="Proteomes" id="UP000039865">
    <property type="component" value="Unassembled WGS sequence"/>
</dbReference>
<proteinExistence type="predicted"/>
<dbReference type="GO" id="GO:0004842">
    <property type="term" value="F:ubiquitin-protein transferase activity"/>
    <property type="evidence" value="ECO:0007669"/>
    <property type="project" value="InterPro"/>
</dbReference>
<dbReference type="PANTHER" id="PTHR46400:SF5">
    <property type="entry name" value="RING-TYPE DOMAIN-CONTAINING PROTEIN"/>
    <property type="match status" value="1"/>
</dbReference>
<feature type="region of interest" description="Disordered" evidence="2">
    <location>
        <begin position="575"/>
        <end position="612"/>
    </location>
</feature>
<feature type="compositionally biased region" description="Polar residues" evidence="2">
    <location>
        <begin position="626"/>
        <end position="642"/>
    </location>
</feature>
<dbReference type="GO" id="GO:0046621">
    <property type="term" value="P:negative regulation of organ growth"/>
    <property type="evidence" value="ECO:0007669"/>
    <property type="project" value="InterPro"/>
</dbReference>
<feature type="region of interest" description="Disordered" evidence="2">
    <location>
        <begin position="520"/>
        <end position="563"/>
    </location>
</feature>
<feature type="compositionally biased region" description="Low complexity" evidence="2">
    <location>
        <begin position="597"/>
        <end position="612"/>
    </location>
</feature>
<dbReference type="PANTHER" id="PTHR46400">
    <property type="entry name" value="RING/U-BOX SUPERFAMILY PROTEIN"/>
    <property type="match status" value="1"/>
</dbReference>
<evidence type="ECO:0000313" key="4">
    <source>
        <dbReference type="EMBL" id="CDW82135.1"/>
    </source>
</evidence>
<feature type="compositionally biased region" description="Polar residues" evidence="2">
    <location>
        <begin position="546"/>
        <end position="563"/>
    </location>
</feature>
<keyword evidence="5" id="KW-1185">Reference proteome</keyword>
<feature type="region of interest" description="Disordered" evidence="2">
    <location>
        <begin position="743"/>
        <end position="762"/>
    </location>
</feature>
<feature type="region of interest" description="Disordered" evidence="2">
    <location>
        <begin position="1451"/>
        <end position="1472"/>
    </location>
</feature>
<feature type="domain" description="RING-type" evidence="3">
    <location>
        <begin position="1226"/>
        <end position="1267"/>
    </location>
</feature>
<keyword evidence="1" id="KW-0862">Zinc</keyword>
<evidence type="ECO:0000256" key="2">
    <source>
        <dbReference type="SAM" id="MobiDB-lite"/>
    </source>
</evidence>
<evidence type="ECO:0000259" key="3">
    <source>
        <dbReference type="PROSITE" id="PS50089"/>
    </source>
</evidence>
<accession>A0A078AIP1</accession>
<dbReference type="Pfam" id="PF13639">
    <property type="entry name" value="zf-RING_2"/>
    <property type="match status" value="1"/>
</dbReference>